<keyword evidence="9 12" id="KW-1133">Transmembrane helix</keyword>
<comment type="subcellular location">
    <subcellularLocation>
        <location evidence="1">Cell membrane</location>
        <topology evidence="1">Multi-pass membrane protein</topology>
    </subcellularLocation>
</comment>
<evidence type="ECO:0000256" key="3">
    <source>
        <dbReference type="ARBA" id="ARBA00021622"/>
    </source>
</evidence>
<dbReference type="NCBIfam" id="TIGR00328">
    <property type="entry name" value="flhB"/>
    <property type="match status" value="1"/>
</dbReference>
<evidence type="ECO:0000256" key="5">
    <source>
        <dbReference type="ARBA" id="ARBA00022475"/>
    </source>
</evidence>
<evidence type="ECO:0000256" key="2">
    <source>
        <dbReference type="ARBA" id="ARBA00010690"/>
    </source>
</evidence>
<dbReference type="PANTHER" id="PTHR30531:SF12">
    <property type="entry name" value="FLAGELLAR BIOSYNTHETIC PROTEIN FLHB"/>
    <property type="match status" value="1"/>
</dbReference>
<gene>
    <name evidence="12 13" type="primary">flhB</name>
    <name evidence="13" type="ORF">bsdtb5_28120</name>
</gene>
<proteinExistence type="inferred from homology"/>
<dbReference type="PANTHER" id="PTHR30531">
    <property type="entry name" value="FLAGELLAR BIOSYNTHETIC PROTEIN FLHB"/>
    <property type="match status" value="1"/>
</dbReference>
<evidence type="ECO:0000256" key="6">
    <source>
        <dbReference type="ARBA" id="ARBA00022692"/>
    </source>
</evidence>
<dbReference type="GO" id="GO:0009306">
    <property type="term" value="P:protein secretion"/>
    <property type="evidence" value="ECO:0007669"/>
    <property type="project" value="InterPro"/>
</dbReference>
<organism evidence="13 14">
    <name type="scientific">Anaeromicropila herbilytica</name>
    <dbReference type="NCBI Taxonomy" id="2785025"/>
    <lineage>
        <taxon>Bacteria</taxon>
        <taxon>Bacillati</taxon>
        <taxon>Bacillota</taxon>
        <taxon>Clostridia</taxon>
        <taxon>Lachnospirales</taxon>
        <taxon>Lachnospiraceae</taxon>
        <taxon>Anaeromicropila</taxon>
    </lineage>
</organism>
<evidence type="ECO:0000256" key="10">
    <source>
        <dbReference type="ARBA" id="ARBA00023136"/>
    </source>
</evidence>
<dbReference type="PRINTS" id="PR00950">
    <property type="entry name" value="TYPE3IMSPROT"/>
</dbReference>
<name>A0A7R7EMZ9_9FIRM</name>
<dbReference type="InterPro" id="IPR029025">
    <property type="entry name" value="T3SS_substrate_exporter_C"/>
</dbReference>
<dbReference type="Gene3D" id="6.10.250.2080">
    <property type="match status" value="1"/>
</dbReference>
<dbReference type="Proteomes" id="UP000595897">
    <property type="component" value="Chromosome"/>
</dbReference>
<keyword evidence="14" id="KW-1185">Reference proteome</keyword>
<keyword evidence="13" id="KW-0969">Cilium</keyword>
<dbReference type="InterPro" id="IPR006135">
    <property type="entry name" value="T3SS_substrate_exporter"/>
</dbReference>
<comment type="similarity">
    <text evidence="2 12">Belongs to the type III secretion exporter family.</text>
</comment>
<dbReference type="AlphaFoldDB" id="A0A7R7EMZ9"/>
<evidence type="ECO:0000313" key="13">
    <source>
        <dbReference type="EMBL" id="BCN31517.1"/>
    </source>
</evidence>
<dbReference type="KEGG" id="ahb:bsdtb5_28120"/>
<feature type="transmembrane region" description="Helical" evidence="12">
    <location>
        <begin position="103"/>
        <end position="124"/>
    </location>
</feature>
<comment type="caution">
    <text evidence="12">Lacks conserved residue(s) required for the propagation of feature annotation.</text>
</comment>
<evidence type="ECO:0000313" key="14">
    <source>
        <dbReference type="Proteomes" id="UP000595897"/>
    </source>
</evidence>
<keyword evidence="6 12" id="KW-0812">Transmembrane</keyword>
<dbReference type="Gene3D" id="3.40.1690.10">
    <property type="entry name" value="secretion proteins EscU"/>
    <property type="match status" value="1"/>
</dbReference>
<dbReference type="GO" id="GO:0005886">
    <property type="term" value="C:plasma membrane"/>
    <property type="evidence" value="ECO:0007669"/>
    <property type="project" value="UniProtKB-SubCell"/>
</dbReference>
<evidence type="ECO:0000256" key="11">
    <source>
        <dbReference type="ARBA" id="ARBA00023225"/>
    </source>
</evidence>
<evidence type="ECO:0000256" key="12">
    <source>
        <dbReference type="RuleBase" id="RU364091"/>
    </source>
</evidence>
<dbReference type="EMBL" id="AP024169">
    <property type="protein sequence ID" value="BCN31517.1"/>
    <property type="molecule type" value="Genomic_DNA"/>
</dbReference>
<evidence type="ECO:0000256" key="9">
    <source>
        <dbReference type="ARBA" id="ARBA00022989"/>
    </source>
</evidence>
<dbReference type="SUPFAM" id="SSF160544">
    <property type="entry name" value="EscU C-terminal domain-like"/>
    <property type="match status" value="1"/>
</dbReference>
<evidence type="ECO:0000256" key="7">
    <source>
        <dbReference type="ARBA" id="ARBA00022795"/>
    </source>
</evidence>
<keyword evidence="7 12" id="KW-1005">Bacterial flagellum biogenesis</keyword>
<dbReference type="FunFam" id="3.40.1690.10:FF:000001">
    <property type="entry name" value="Flagellar biosynthetic protein FlhB"/>
    <property type="match status" value="1"/>
</dbReference>
<dbReference type="Pfam" id="PF01312">
    <property type="entry name" value="Bac_export_2"/>
    <property type="match status" value="1"/>
</dbReference>
<dbReference type="InterPro" id="IPR006136">
    <property type="entry name" value="FlhB"/>
</dbReference>
<keyword evidence="13" id="KW-0966">Cell projection</keyword>
<dbReference type="GO" id="GO:0044780">
    <property type="term" value="P:bacterial-type flagellum assembly"/>
    <property type="evidence" value="ECO:0007669"/>
    <property type="project" value="InterPro"/>
</dbReference>
<comment type="function">
    <text evidence="12">Required for formation of the rod structure in the basal body of the flagellar apparatus. Together with FliI and FliH, may constitute the export apparatus of flagellin.</text>
</comment>
<keyword evidence="10 12" id="KW-0472">Membrane</keyword>
<sequence length="370" mass="42011">MGENMLYNLQFFAKEGPGGEKTEDATGKKLKDARSEGQVAKSQELVMATSLFGLFYTLKLYVGTIGNKFIDTFRVTYNKITEYATSDFNTIVVHGLLVNVTKLIILILIPIFAAAFVVAFLSNVMQFKWQVTTKPLKPKFNKLNPIKGFSKILSKDKIMELFKSVLKIGVISYIAYDTLKKEWGMITQFYELSLYQAIAYIGNTAIELGIKISSIYLIIGFADLFYQKRKFKTDMKMTKQEIKDEYKNSEGDPHIKGQIKQKMREVSRRRMMQDLPQADVVITNPTHLAVALKYDKDSSEAPIVIAKGADFIAEKIKEVARDNKIEIVENKPLARMLYYNVDIGAEIPAELYQMVAEVLAYVYGLKNNLS</sequence>
<keyword evidence="5 12" id="KW-1003">Cell membrane</keyword>
<evidence type="ECO:0000256" key="4">
    <source>
        <dbReference type="ARBA" id="ARBA00022448"/>
    </source>
</evidence>
<evidence type="ECO:0000256" key="1">
    <source>
        <dbReference type="ARBA" id="ARBA00004651"/>
    </source>
</evidence>
<keyword evidence="13" id="KW-0282">Flagellum</keyword>
<keyword evidence="4 12" id="KW-0813">Transport</keyword>
<reference evidence="13 14" key="1">
    <citation type="submission" date="2020-11" db="EMBL/GenBank/DDBJ databases">
        <title>Draft genome sequencing of a Lachnospiraceae strain isolated from anoxic soil subjected to BSD treatment.</title>
        <authorList>
            <person name="Uek A."/>
            <person name="Tonouchi A."/>
        </authorList>
    </citation>
    <scope>NUCLEOTIDE SEQUENCE [LARGE SCALE GENOMIC DNA]</scope>
    <source>
        <strain evidence="13 14">TB5</strain>
    </source>
</reference>
<keyword evidence="8 12" id="KW-0653">Protein transport</keyword>
<accession>A0A7R7EMZ9</accession>
<evidence type="ECO:0000256" key="8">
    <source>
        <dbReference type="ARBA" id="ARBA00022927"/>
    </source>
</evidence>
<feature type="transmembrane region" description="Helical" evidence="12">
    <location>
        <begin position="199"/>
        <end position="226"/>
    </location>
</feature>
<protein>
    <recommendedName>
        <fullName evidence="3 12">Flagellar biosynthetic protein FlhB</fullName>
    </recommendedName>
</protein>
<keyword evidence="11 12" id="KW-1006">Bacterial flagellum protein export</keyword>